<dbReference type="SUPFAM" id="SSF51197">
    <property type="entry name" value="Clavaminate synthase-like"/>
    <property type="match status" value="1"/>
</dbReference>
<dbReference type="AlphaFoldDB" id="A0A7S1N596"/>
<accession>A0A7S1N596</accession>
<dbReference type="Pfam" id="PF03171">
    <property type="entry name" value="2OG-FeII_Oxy"/>
    <property type="match status" value="1"/>
</dbReference>
<dbReference type="EMBL" id="HBGA01025771">
    <property type="protein sequence ID" value="CAD8998496.1"/>
    <property type="molecule type" value="Transcribed_RNA"/>
</dbReference>
<dbReference type="PANTHER" id="PTHR47990">
    <property type="entry name" value="2-OXOGLUTARATE (2OG) AND FE(II)-DEPENDENT OXYGENASE SUPERFAMILY PROTEIN-RELATED"/>
    <property type="match status" value="1"/>
</dbReference>
<gene>
    <name evidence="3" type="ORF">EGYM00392_LOCUS9566</name>
</gene>
<proteinExistence type="predicted"/>
<feature type="compositionally biased region" description="Polar residues" evidence="1">
    <location>
        <begin position="102"/>
        <end position="111"/>
    </location>
</feature>
<protein>
    <recommendedName>
        <fullName evidence="2">Isopenicillin N synthase-like Fe(2+) 2OG dioxygenase domain-containing protein</fullName>
    </recommendedName>
</protein>
<feature type="region of interest" description="Disordered" evidence="1">
    <location>
        <begin position="79"/>
        <end position="122"/>
    </location>
</feature>
<dbReference type="Gene3D" id="2.60.120.330">
    <property type="entry name" value="B-lactam Antibiotic, Isopenicillin N Synthase, Chain"/>
    <property type="match status" value="1"/>
</dbReference>
<reference evidence="3" key="1">
    <citation type="submission" date="2021-01" db="EMBL/GenBank/DDBJ databases">
        <authorList>
            <person name="Corre E."/>
            <person name="Pelletier E."/>
            <person name="Niang G."/>
            <person name="Scheremetjew M."/>
            <person name="Finn R."/>
            <person name="Kale V."/>
            <person name="Holt S."/>
            <person name="Cochrane G."/>
            <person name="Meng A."/>
            <person name="Brown T."/>
            <person name="Cohen L."/>
        </authorList>
    </citation>
    <scope>NUCLEOTIDE SEQUENCE</scope>
    <source>
        <strain evidence="3">NIES-381</strain>
    </source>
</reference>
<sequence>MLVDDGPPGCLQVQLLDGSWIGVDRPPHSFVCNIGDMLMQSTGGQYRATPHRVIASQEADRISIPFFFEPNFDAVVNPVSLPDGSPTCTSNPDPDQSPEPYDNSTYSNLSPQPDLMVAPHRPGAASPAPYGCHLYSKLSTNFALL</sequence>
<name>A0A7S1N596_9EUGL</name>
<dbReference type="InterPro" id="IPR044861">
    <property type="entry name" value="IPNS-like_FE2OG_OXY"/>
</dbReference>
<organism evidence="3">
    <name type="scientific">Eutreptiella gymnastica</name>
    <dbReference type="NCBI Taxonomy" id="73025"/>
    <lineage>
        <taxon>Eukaryota</taxon>
        <taxon>Discoba</taxon>
        <taxon>Euglenozoa</taxon>
        <taxon>Euglenida</taxon>
        <taxon>Spirocuta</taxon>
        <taxon>Euglenophyceae</taxon>
        <taxon>Eutreptiales</taxon>
        <taxon>Eutreptiaceae</taxon>
        <taxon>Eutreptiella</taxon>
    </lineage>
</organism>
<feature type="domain" description="Isopenicillin N synthase-like Fe(2+) 2OG dioxygenase" evidence="2">
    <location>
        <begin position="8"/>
        <end position="70"/>
    </location>
</feature>
<dbReference type="InterPro" id="IPR027443">
    <property type="entry name" value="IPNS-like_sf"/>
</dbReference>
<evidence type="ECO:0000256" key="1">
    <source>
        <dbReference type="SAM" id="MobiDB-lite"/>
    </source>
</evidence>
<evidence type="ECO:0000259" key="2">
    <source>
        <dbReference type="Pfam" id="PF03171"/>
    </source>
</evidence>
<dbReference type="InterPro" id="IPR050231">
    <property type="entry name" value="Iron_ascorbate_oxido_reductase"/>
</dbReference>
<evidence type="ECO:0000313" key="3">
    <source>
        <dbReference type="EMBL" id="CAD8998496.1"/>
    </source>
</evidence>